<feature type="domain" description="HTH cro/C1-type" evidence="1">
    <location>
        <begin position="22"/>
        <end position="75"/>
    </location>
</feature>
<dbReference type="SMART" id="SM00530">
    <property type="entry name" value="HTH_XRE"/>
    <property type="match status" value="1"/>
</dbReference>
<accession>A0A0N7F5Z1</accession>
<dbReference type="InterPro" id="IPR001387">
    <property type="entry name" value="Cro/C1-type_HTH"/>
</dbReference>
<dbReference type="Proteomes" id="UP000063699">
    <property type="component" value="Chromosome"/>
</dbReference>
<dbReference type="InterPro" id="IPR010982">
    <property type="entry name" value="Lambda_DNA-bd_dom_sf"/>
</dbReference>
<dbReference type="PROSITE" id="PS50943">
    <property type="entry name" value="HTH_CROC1"/>
    <property type="match status" value="1"/>
</dbReference>
<organism evidence="2 3">
    <name type="scientific">Kibdelosporangium phytohabitans</name>
    <dbReference type="NCBI Taxonomy" id="860235"/>
    <lineage>
        <taxon>Bacteria</taxon>
        <taxon>Bacillati</taxon>
        <taxon>Actinomycetota</taxon>
        <taxon>Actinomycetes</taxon>
        <taxon>Pseudonocardiales</taxon>
        <taxon>Pseudonocardiaceae</taxon>
        <taxon>Kibdelosporangium</taxon>
    </lineage>
</organism>
<evidence type="ECO:0000259" key="1">
    <source>
        <dbReference type="PROSITE" id="PS50943"/>
    </source>
</evidence>
<dbReference type="Pfam" id="PF13560">
    <property type="entry name" value="HTH_31"/>
    <property type="match status" value="1"/>
</dbReference>
<dbReference type="SUPFAM" id="SSF47413">
    <property type="entry name" value="lambda repressor-like DNA-binding domains"/>
    <property type="match status" value="1"/>
</dbReference>
<proteinExistence type="predicted"/>
<dbReference type="CDD" id="cd00093">
    <property type="entry name" value="HTH_XRE"/>
    <property type="match status" value="1"/>
</dbReference>
<evidence type="ECO:0000313" key="3">
    <source>
        <dbReference type="Proteomes" id="UP000063699"/>
    </source>
</evidence>
<dbReference type="STRING" id="860235.AOZ06_46270"/>
<dbReference type="GO" id="GO:0003677">
    <property type="term" value="F:DNA binding"/>
    <property type="evidence" value="ECO:0007669"/>
    <property type="project" value="InterPro"/>
</dbReference>
<keyword evidence="3" id="KW-1185">Reference proteome</keyword>
<dbReference type="EMBL" id="CP012752">
    <property type="protein sequence ID" value="ALG15575.1"/>
    <property type="molecule type" value="Genomic_DNA"/>
</dbReference>
<dbReference type="AlphaFoldDB" id="A0A0N7F5Z1"/>
<dbReference type="Pfam" id="PF19054">
    <property type="entry name" value="DUF5753"/>
    <property type="match status" value="1"/>
</dbReference>
<name>A0A0N7F5Z1_9PSEU</name>
<dbReference type="RefSeq" id="WP_054297421.1">
    <property type="nucleotide sequence ID" value="NZ_CP012752.1"/>
</dbReference>
<dbReference type="KEGG" id="kphy:AOZ06_46270"/>
<sequence>MPTGEPAGSGPTARRMVLGSQLRRLREAKGISREDAGYAIRGSGSKISRVELGRVSFKERDVADLLTLYGVTDQSDRDIFLGLVRESNQPGWWQRYNDLMPHWFQDFVGLEESASRIQTYEVQFIPGLLQTEAYARAVMLRGRPDAPPEEIDRRVNLRMQRQRLLASPQAPRVWAVIEEACIHRQMGGTKVLRQQLEHLLEMTRMSNISLQILPFELGGSAGETPFTLLRFAEPELPDIVYLEHLCGALYLDKTDEVEVYNKAAHRLVVEAETPEQTRRTISKVLKSL</sequence>
<dbReference type="Gene3D" id="1.10.260.40">
    <property type="entry name" value="lambda repressor-like DNA-binding domains"/>
    <property type="match status" value="1"/>
</dbReference>
<dbReference type="InterPro" id="IPR043917">
    <property type="entry name" value="DUF5753"/>
</dbReference>
<protein>
    <submittedName>
        <fullName evidence="2">XRE family transcriptional regulator</fullName>
    </submittedName>
</protein>
<gene>
    <name evidence="2" type="ORF">AOZ06_46270</name>
</gene>
<evidence type="ECO:0000313" key="2">
    <source>
        <dbReference type="EMBL" id="ALG15575.1"/>
    </source>
</evidence>
<reference evidence="2 3" key="1">
    <citation type="submission" date="2015-07" db="EMBL/GenBank/DDBJ databases">
        <title>Genome sequencing of Kibdelosporangium phytohabitans.</title>
        <authorList>
            <person name="Qin S."/>
            <person name="Xing K."/>
        </authorList>
    </citation>
    <scope>NUCLEOTIDE SEQUENCE [LARGE SCALE GENOMIC DNA]</scope>
    <source>
        <strain evidence="2 3">KLBMP1111</strain>
    </source>
</reference>